<dbReference type="Proteomes" id="UP000235145">
    <property type="component" value="Unassembled WGS sequence"/>
</dbReference>
<keyword evidence="2" id="KW-1185">Reference proteome</keyword>
<evidence type="ECO:0000313" key="2">
    <source>
        <dbReference type="Proteomes" id="UP000235145"/>
    </source>
</evidence>
<protein>
    <submittedName>
        <fullName evidence="1">Uncharacterized protein</fullName>
    </submittedName>
</protein>
<evidence type="ECO:0000313" key="1">
    <source>
        <dbReference type="EMBL" id="KAJ0209431.1"/>
    </source>
</evidence>
<dbReference type="AlphaFoldDB" id="A0A9R1VN62"/>
<name>A0A9R1VN62_LACSA</name>
<proteinExistence type="predicted"/>
<organism evidence="1 2">
    <name type="scientific">Lactuca sativa</name>
    <name type="common">Garden lettuce</name>
    <dbReference type="NCBI Taxonomy" id="4236"/>
    <lineage>
        <taxon>Eukaryota</taxon>
        <taxon>Viridiplantae</taxon>
        <taxon>Streptophyta</taxon>
        <taxon>Embryophyta</taxon>
        <taxon>Tracheophyta</taxon>
        <taxon>Spermatophyta</taxon>
        <taxon>Magnoliopsida</taxon>
        <taxon>eudicotyledons</taxon>
        <taxon>Gunneridae</taxon>
        <taxon>Pentapetalae</taxon>
        <taxon>asterids</taxon>
        <taxon>campanulids</taxon>
        <taxon>Asterales</taxon>
        <taxon>Asteraceae</taxon>
        <taxon>Cichorioideae</taxon>
        <taxon>Cichorieae</taxon>
        <taxon>Lactucinae</taxon>
        <taxon>Lactuca</taxon>
    </lineage>
</organism>
<reference evidence="1 2" key="1">
    <citation type="journal article" date="2017" name="Nat. Commun.">
        <title>Genome assembly with in vitro proximity ligation data and whole-genome triplication in lettuce.</title>
        <authorList>
            <person name="Reyes-Chin-Wo S."/>
            <person name="Wang Z."/>
            <person name="Yang X."/>
            <person name="Kozik A."/>
            <person name="Arikit S."/>
            <person name="Song C."/>
            <person name="Xia L."/>
            <person name="Froenicke L."/>
            <person name="Lavelle D.O."/>
            <person name="Truco M.J."/>
            <person name="Xia R."/>
            <person name="Zhu S."/>
            <person name="Xu C."/>
            <person name="Xu H."/>
            <person name="Xu X."/>
            <person name="Cox K."/>
            <person name="Korf I."/>
            <person name="Meyers B.C."/>
            <person name="Michelmore R.W."/>
        </authorList>
    </citation>
    <scope>NUCLEOTIDE SEQUENCE [LARGE SCALE GENOMIC DNA]</scope>
    <source>
        <strain evidence="2">cv. Salinas</strain>
        <tissue evidence="1">Seedlings</tissue>
    </source>
</reference>
<gene>
    <name evidence="1" type="ORF">LSAT_V11C400185580</name>
</gene>
<dbReference type="EMBL" id="NBSK02000004">
    <property type="protein sequence ID" value="KAJ0209431.1"/>
    <property type="molecule type" value="Genomic_DNA"/>
</dbReference>
<sequence length="162" mass="18452">MSVLRMKTNSASCSYNSASRMKDLNISLEGELVESSPNSTSRNGIQDNRLGRDLASWRANSASRPVDFRSSSSSSRQSVPDQISSYFEVSYLPVAVGLRPQCRPTNRSLGELTKLRAYGFQFWFQNLLYDLMFPSIQFTANPSSIQSLCRVIDLQWMFQWRK</sequence>
<accession>A0A9R1VN62</accession>
<comment type="caution">
    <text evidence="1">The sequence shown here is derived from an EMBL/GenBank/DDBJ whole genome shotgun (WGS) entry which is preliminary data.</text>
</comment>